<dbReference type="OrthoDB" id="1434304at2759"/>
<dbReference type="SUPFAM" id="SSF53098">
    <property type="entry name" value="Ribonuclease H-like"/>
    <property type="match status" value="1"/>
</dbReference>
<gene>
    <name evidence="3" type="ORF">CR513_11644</name>
</gene>
<dbReference type="InterPro" id="IPR012337">
    <property type="entry name" value="RNaseH-like_sf"/>
</dbReference>
<evidence type="ECO:0000313" key="4">
    <source>
        <dbReference type="Proteomes" id="UP000257109"/>
    </source>
</evidence>
<name>A0A371HPB7_MUCPR</name>
<feature type="domain" description="RNase H type-1" evidence="2">
    <location>
        <begin position="1"/>
        <end position="64"/>
    </location>
</feature>
<proteinExistence type="predicted"/>
<dbReference type="InterPro" id="IPR002156">
    <property type="entry name" value="RNaseH_domain"/>
</dbReference>
<dbReference type="GO" id="GO:0003676">
    <property type="term" value="F:nucleic acid binding"/>
    <property type="evidence" value="ECO:0007669"/>
    <property type="project" value="InterPro"/>
</dbReference>
<evidence type="ECO:0000256" key="1">
    <source>
        <dbReference type="SAM" id="MobiDB-lite"/>
    </source>
</evidence>
<organism evidence="3 4">
    <name type="scientific">Mucuna pruriens</name>
    <name type="common">Velvet bean</name>
    <name type="synonym">Dolichos pruriens</name>
    <dbReference type="NCBI Taxonomy" id="157652"/>
    <lineage>
        <taxon>Eukaryota</taxon>
        <taxon>Viridiplantae</taxon>
        <taxon>Streptophyta</taxon>
        <taxon>Embryophyta</taxon>
        <taxon>Tracheophyta</taxon>
        <taxon>Spermatophyta</taxon>
        <taxon>Magnoliopsida</taxon>
        <taxon>eudicotyledons</taxon>
        <taxon>Gunneridae</taxon>
        <taxon>Pentapetalae</taxon>
        <taxon>rosids</taxon>
        <taxon>fabids</taxon>
        <taxon>Fabales</taxon>
        <taxon>Fabaceae</taxon>
        <taxon>Papilionoideae</taxon>
        <taxon>50 kb inversion clade</taxon>
        <taxon>NPAAA clade</taxon>
        <taxon>indigoferoid/millettioid clade</taxon>
        <taxon>Phaseoleae</taxon>
        <taxon>Mucuna</taxon>
    </lineage>
</organism>
<dbReference type="PANTHER" id="PTHR48475:SF2">
    <property type="entry name" value="RIBONUCLEASE H"/>
    <property type="match status" value="1"/>
</dbReference>
<dbReference type="Proteomes" id="UP000257109">
    <property type="component" value="Unassembled WGS sequence"/>
</dbReference>
<feature type="region of interest" description="Disordered" evidence="1">
    <location>
        <begin position="67"/>
        <end position="92"/>
    </location>
</feature>
<feature type="non-terminal residue" evidence="3">
    <location>
        <position position="1"/>
    </location>
</feature>
<keyword evidence="4" id="KW-1185">Reference proteome</keyword>
<dbReference type="Gene3D" id="3.30.420.10">
    <property type="entry name" value="Ribonuclease H-like superfamily/Ribonuclease H"/>
    <property type="match status" value="2"/>
</dbReference>
<dbReference type="InterPro" id="IPR036397">
    <property type="entry name" value="RNaseH_sf"/>
</dbReference>
<dbReference type="GO" id="GO:0004523">
    <property type="term" value="F:RNA-DNA hybrid ribonuclease activity"/>
    <property type="evidence" value="ECO:0007669"/>
    <property type="project" value="InterPro"/>
</dbReference>
<comment type="caution">
    <text evidence="3">The sequence shown here is derived from an EMBL/GenBank/DDBJ whole genome shotgun (WGS) entry which is preliminary data.</text>
</comment>
<dbReference type="EMBL" id="QJKJ01002047">
    <property type="protein sequence ID" value="RDY04619.1"/>
    <property type="molecule type" value="Genomic_DNA"/>
</dbReference>
<reference evidence="3" key="1">
    <citation type="submission" date="2018-05" db="EMBL/GenBank/DDBJ databases">
        <title>Draft genome of Mucuna pruriens seed.</title>
        <authorList>
            <person name="Nnadi N.E."/>
            <person name="Vos R."/>
            <person name="Hasami M.H."/>
            <person name="Devisetty U.K."/>
            <person name="Aguiy J.C."/>
        </authorList>
    </citation>
    <scope>NUCLEOTIDE SEQUENCE [LARGE SCALE GENOMIC DNA]</scope>
    <source>
        <strain evidence="3">JCA_2017</strain>
    </source>
</reference>
<dbReference type="PANTHER" id="PTHR48475">
    <property type="entry name" value="RIBONUCLEASE H"/>
    <property type="match status" value="1"/>
</dbReference>
<accession>A0A371HPB7</accession>
<protein>
    <recommendedName>
        <fullName evidence="2">RNase H type-1 domain-containing protein</fullName>
    </recommendedName>
</protein>
<evidence type="ECO:0000313" key="3">
    <source>
        <dbReference type="EMBL" id="RDY04619.1"/>
    </source>
</evidence>
<evidence type="ECO:0000259" key="2">
    <source>
        <dbReference type="Pfam" id="PF13456"/>
    </source>
</evidence>
<feature type="compositionally biased region" description="Basic and acidic residues" evidence="1">
    <location>
        <begin position="68"/>
        <end position="78"/>
    </location>
</feature>
<dbReference type="Pfam" id="PF13456">
    <property type="entry name" value="RVT_3"/>
    <property type="match status" value="1"/>
</dbReference>
<sequence>MRLAKELEAKTLTAKSDLKLIMGQVNGEYQAKDSQLIKYLKRVTRMAAIFEKFTLHHVPREANNLLRGGKEDMDEPPHRIPKGRATAKRPTEAKKLVRDATKYIIIRGELYKRGFSFPLLHCVEGEESKYVVKEVHEGVLEICEGDHDAPRAAALHHLTLAISQMRGGHSRTIPTSARSSEVSNSGNDYFTKWIEAEPMATISAEKVKHFYWKKITCHFGLSAKIVSNNGTQFASWLTASFCAQLKIKQQFTSMEHP</sequence>
<dbReference type="AlphaFoldDB" id="A0A371HPB7"/>